<reference evidence="2 3" key="1">
    <citation type="submission" date="2018-05" db="EMBL/GenBank/DDBJ databases">
        <title>Lujinxingia marina gen. nov. sp. nov., a new facultative anaerobic member of the class Deltaproteobacteria, and proposal of Lujinxingaceae fam. nov.</title>
        <authorList>
            <person name="Li C.-M."/>
        </authorList>
    </citation>
    <scope>NUCLEOTIDE SEQUENCE [LARGE SCALE GENOMIC DNA]</scope>
    <source>
        <strain evidence="2 3">B210</strain>
    </source>
</reference>
<organism evidence="2 3">
    <name type="scientific">Lujinxingia litoralis</name>
    <dbReference type="NCBI Taxonomy" id="2211119"/>
    <lineage>
        <taxon>Bacteria</taxon>
        <taxon>Deltaproteobacteria</taxon>
        <taxon>Bradymonadales</taxon>
        <taxon>Lujinxingiaceae</taxon>
        <taxon>Lujinxingia</taxon>
    </lineage>
</organism>
<dbReference type="InterPro" id="IPR036291">
    <property type="entry name" value="NAD(P)-bd_dom_sf"/>
</dbReference>
<keyword evidence="3" id="KW-1185">Reference proteome</keyword>
<feature type="domain" description="Ketopantoate reductase N-terminal" evidence="1">
    <location>
        <begin position="3"/>
        <end position="132"/>
    </location>
</feature>
<sequence length="318" mass="34606">MRVLLVGAGSVGQLYGAHLARSGTEVHVLVRPRYAEEARGGFRVYERRRGLEHGELFTPDGVWTEASDVPAGHFDAAILCIPSTGLNGPWLPTLCEHLGSATLVTLTPGLDDFQKIAAYLPEEQIVRGLITSVSYPAPMPGESASEPGTAYWIPPLTPALFEGSKERTEPILQALRQGQMPARRVSGLAAQAAFGSGVLMPVVAHLETVDWEMARLRAEKLPELARTIEQVRGVLEQTLNTRAPLTLRMIGPRSLGLISRFAPRMTPFDLEMYLKVHFTKVGAQTRMFLEDYVSKGDALNLPTDAIAELRAALGDGES</sequence>
<accession>A0A328CB71</accession>
<proteinExistence type="predicted"/>
<dbReference type="EMBL" id="QHKO01000001">
    <property type="protein sequence ID" value="RAL25094.1"/>
    <property type="molecule type" value="Genomic_DNA"/>
</dbReference>
<dbReference type="Proteomes" id="UP000249169">
    <property type="component" value="Unassembled WGS sequence"/>
</dbReference>
<dbReference type="RefSeq" id="WP_111728266.1">
    <property type="nucleotide sequence ID" value="NZ_QHKO01000001.1"/>
</dbReference>
<dbReference type="Pfam" id="PF02558">
    <property type="entry name" value="ApbA"/>
    <property type="match status" value="1"/>
</dbReference>
<dbReference type="OrthoDB" id="4526421at2"/>
<evidence type="ECO:0000313" key="2">
    <source>
        <dbReference type="EMBL" id="RAL25094.1"/>
    </source>
</evidence>
<evidence type="ECO:0000313" key="3">
    <source>
        <dbReference type="Proteomes" id="UP000249169"/>
    </source>
</evidence>
<comment type="caution">
    <text evidence="2">The sequence shown here is derived from an EMBL/GenBank/DDBJ whole genome shotgun (WGS) entry which is preliminary data.</text>
</comment>
<dbReference type="AlphaFoldDB" id="A0A328CB71"/>
<dbReference type="SUPFAM" id="SSF51735">
    <property type="entry name" value="NAD(P)-binding Rossmann-fold domains"/>
    <property type="match status" value="1"/>
</dbReference>
<name>A0A328CB71_9DELT</name>
<gene>
    <name evidence="2" type="ORF">DL240_02450</name>
</gene>
<dbReference type="InterPro" id="IPR013332">
    <property type="entry name" value="KPR_N"/>
</dbReference>
<dbReference type="Gene3D" id="3.40.50.720">
    <property type="entry name" value="NAD(P)-binding Rossmann-like Domain"/>
    <property type="match status" value="1"/>
</dbReference>
<evidence type="ECO:0000259" key="1">
    <source>
        <dbReference type="Pfam" id="PF02558"/>
    </source>
</evidence>
<protein>
    <recommendedName>
        <fullName evidence="1">Ketopantoate reductase N-terminal domain-containing protein</fullName>
    </recommendedName>
</protein>